<dbReference type="CDD" id="cd04301">
    <property type="entry name" value="NAT_SF"/>
    <property type="match status" value="1"/>
</dbReference>
<dbReference type="AlphaFoldDB" id="A0A4Q2RPD4"/>
<dbReference type="SUPFAM" id="SSF55729">
    <property type="entry name" value="Acyl-CoA N-acyltransferases (Nat)"/>
    <property type="match status" value="1"/>
</dbReference>
<proteinExistence type="predicted"/>
<reference evidence="2 3" key="1">
    <citation type="submission" date="2019-01" db="EMBL/GenBank/DDBJ databases">
        <title>Novel species of Nocardioides.</title>
        <authorList>
            <person name="Liu Q."/>
            <person name="Xin Y.-H."/>
        </authorList>
    </citation>
    <scope>NUCLEOTIDE SEQUENCE [LARGE SCALE GENOMIC DNA]</scope>
    <source>
        <strain evidence="2 3">HLT3-15</strain>
    </source>
</reference>
<keyword evidence="2" id="KW-0808">Transferase</keyword>
<evidence type="ECO:0000259" key="1">
    <source>
        <dbReference type="PROSITE" id="PS51186"/>
    </source>
</evidence>
<evidence type="ECO:0000313" key="2">
    <source>
        <dbReference type="EMBL" id="RYB90780.1"/>
    </source>
</evidence>
<evidence type="ECO:0000313" key="3">
    <source>
        <dbReference type="Proteomes" id="UP000291838"/>
    </source>
</evidence>
<accession>A0A4Q2RPD4</accession>
<dbReference type="Pfam" id="PF13527">
    <property type="entry name" value="Acetyltransf_9"/>
    <property type="match status" value="1"/>
</dbReference>
<name>A0A4Q2RPD4_9ACTN</name>
<comment type="caution">
    <text evidence="2">The sequence shown here is derived from an EMBL/GenBank/DDBJ whole genome shotgun (WGS) entry which is preliminary data.</text>
</comment>
<dbReference type="OrthoDB" id="9797178at2"/>
<feature type="domain" description="N-acetyltransferase" evidence="1">
    <location>
        <begin position="32"/>
        <end position="192"/>
    </location>
</feature>
<organism evidence="2 3">
    <name type="scientific">Nocardioides glacieisoli</name>
    <dbReference type="NCBI Taxonomy" id="1168730"/>
    <lineage>
        <taxon>Bacteria</taxon>
        <taxon>Bacillati</taxon>
        <taxon>Actinomycetota</taxon>
        <taxon>Actinomycetes</taxon>
        <taxon>Propionibacteriales</taxon>
        <taxon>Nocardioidaceae</taxon>
        <taxon>Nocardioides</taxon>
    </lineage>
</organism>
<dbReference type="Gene3D" id="3.40.630.30">
    <property type="match status" value="1"/>
</dbReference>
<keyword evidence="3" id="KW-1185">Reference proteome</keyword>
<dbReference type="PROSITE" id="PS51186">
    <property type="entry name" value="GNAT"/>
    <property type="match status" value="1"/>
</dbReference>
<dbReference type="InterPro" id="IPR016181">
    <property type="entry name" value="Acyl_CoA_acyltransferase"/>
</dbReference>
<dbReference type="GO" id="GO:0016747">
    <property type="term" value="F:acyltransferase activity, transferring groups other than amino-acyl groups"/>
    <property type="evidence" value="ECO:0007669"/>
    <property type="project" value="InterPro"/>
</dbReference>
<dbReference type="Proteomes" id="UP000291838">
    <property type="component" value="Unassembled WGS sequence"/>
</dbReference>
<dbReference type="InterPro" id="IPR000182">
    <property type="entry name" value="GNAT_dom"/>
</dbReference>
<protein>
    <submittedName>
        <fullName evidence="2">N-acetyltransferase</fullName>
    </submittedName>
</protein>
<dbReference type="EMBL" id="SDWS01000004">
    <property type="protein sequence ID" value="RYB90780.1"/>
    <property type="molecule type" value="Genomic_DNA"/>
</dbReference>
<gene>
    <name evidence="2" type="ORF">EUA06_10890</name>
</gene>
<sequence>MDCSTRCRSSVSPRACASGWRASVAPVSDQPFEVRDVEPGDADVVLEVIRSAFGAGGSAHGDQVAGLWAEVRAGEHLLAERVAVVDGEVVGHVGVSHCWLDARRELVPMAMLSPLSTVPDRERQGIGSALVAAAIEAGRDTGRPALVLEGSPTFYSTRGFRPASDHGIEAPTVRVPPPAFQVVAYALEDWMTGRVVYPEVWWRHDSTGMRDPDLAEVEAALRR</sequence>